<comment type="similarity">
    <text evidence="1">Belongs to the peptidase C48 family.</text>
</comment>
<evidence type="ECO:0000256" key="3">
    <source>
        <dbReference type="ARBA" id="ARBA00022801"/>
    </source>
</evidence>
<proteinExistence type="inferred from homology"/>
<dbReference type="GO" id="GO:0008234">
    <property type="term" value="F:cysteine-type peptidase activity"/>
    <property type="evidence" value="ECO:0007669"/>
    <property type="project" value="InterPro"/>
</dbReference>
<feature type="domain" description="Ubiquitin-like protease family profile" evidence="5">
    <location>
        <begin position="157"/>
        <end position="261"/>
    </location>
</feature>
<name>A0A2U1KXN5_ARTAN</name>
<feature type="region of interest" description="Disordered" evidence="4">
    <location>
        <begin position="72"/>
        <end position="112"/>
    </location>
</feature>
<evidence type="ECO:0000256" key="4">
    <source>
        <dbReference type="SAM" id="MobiDB-lite"/>
    </source>
</evidence>
<protein>
    <submittedName>
        <fullName evidence="6">Peptidase C48, SUMO/Sentrin/Ubl1</fullName>
    </submittedName>
</protein>
<keyword evidence="3" id="KW-0378">Hydrolase</keyword>
<comment type="caution">
    <text evidence="6">The sequence shown here is derived from an EMBL/GenBank/DDBJ whole genome shotgun (WGS) entry which is preliminary data.</text>
</comment>
<feature type="region of interest" description="Disordered" evidence="4">
    <location>
        <begin position="1"/>
        <end position="31"/>
    </location>
</feature>
<dbReference type="Proteomes" id="UP000245207">
    <property type="component" value="Unassembled WGS sequence"/>
</dbReference>
<reference evidence="6 7" key="1">
    <citation type="journal article" date="2018" name="Mol. Plant">
        <title>The genome of Artemisia annua provides insight into the evolution of Asteraceae family and artemisinin biosynthesis.</title>
        <authorList>
            <person name="Shen Q."/>
            <person name="Zhang L."/>
            <person name="Liao Z."/>
            <person name="Wang S."/>
            <person name="Yan T."/>
            <person name="Shi P."/>
            <person name="Liu M."/>
            <person name="Fu X."/>
            <person name="Pan Q."/>
            <person name="Wang Y."/>
            <person name="Lv Z."/>
            <person name="Lu X."/>
            <person name="Zhang F."/>
            <person name="Jiang W."/>
            <person name="Ma Y."/>
            <person name="Chen M."/>
            <person name="Hao X."/>
            <person name="Li L."/>
            <person name="Tang Y."/>
            <person name="Lv G."/>
            <person name="Zhou Y."/>
            <person name="Sun X."/>
            <person name="Brodelius P.E."/>
            <person name="Rose J.K.C."/>
            <person name="Tang K."/>
        </authorList>
    </citation>
    <scope>NUCLEOTIDE SEQUENCE [LARGE SCALE GENOMIC DNA]</scope>
    <source>
        <strain evidence="7">cv. Huhao1</strain>
        <tissue evidence="6">Leaf</tissue>
    </source>
</reference>
<dbReference type="STRING" id="35608.A0A2U1KXN5"/>
<organism evidence="6 7">
    <name type="scientific">Artemisia annua</name>
    <name type="common">Sweet wormwood</name>
    <dbReference type="NCBI Taxonomy" id="35608"/>
    <lineage>
        <taxon>Eukaryota</taxon>
        <taxon>Viridiplantae</taxon>
        <taxon>Streptophyta</taxon>
        <taxon>Embryophyta</taxon>
        <taxon>Tracheophyta</taxon>
        <taxon>Spermatophyta</taxon>
        <taxon>Magnoliopsida</taxon>
        <taxon>eudicotyledons</taxon>
        <taxon>Gunneridae</taxon>
        <taxon>Pentapetalae</taxon>
        <taxon>asterids</taxon>
        <taxon>campanulids</taxon>
        <taxon>Asterales</taxon>
        <taxon>Asteraceae</taxon>
        <taxon>Asteroideae</taxon>
        <taxon>Anthemideae</taxon>
        <taxon>Artemisiinae</taxon>
        <taxon>Artemisia</taxon>
    </lineage>
</organism>
<evidence type="ECO:0000313" key="7">
    <source>
        <dbReference type="Proteomes" id="UP000245207"/>
    </source>
</evidence>
<dbReference type="Pfam" id="PF02902">
    <property type="entry name" value="Peptidase_C48"/>
    <property type="match status" value="1"/>
</dbReference>
<evidence type="ECO:0000256" key="1">
    <source>
        <dbReference type="ARBA" id="ARBA00005234"/>
    </source>
</evidence>
<evidence type="ECO:0000256" key="2">
    <source>
        <dbReference type="ARBA" id="ARBA00022670"/>
    </source>
</evidence>
<gene>
    <name evidence="6" type="ORF">CTI12_AA552750</name>
</gene>
<evidence type="ECO:0000259" key="5">
    <source>
        <dbReference type="Pfam" id="PF02902"/>
    </source>
</evidence>
<dbReference type="GO" id="GO:0006508">
    <property type="term" value="P:proteolysis"/>
    <property type="evidence" value="ECO:0007669"/>
    <property type="project" value="UniProtKB-KW"/>
</dbReference>
<dbReference type="InterPro" id="IPR003653">
    <property type="entry name" value="Peptidase_C48_C"/>
</dbReference>
<dbReference type="InterPro" id="IPR038765">
    <property type="entry name" value="Papain-like_cys_pep_sf"/>
</dbReference>
<dbReference type="AlphaFoldDB" id="A0A2U1KXN5"/>
<dbReference type="EMBL" id="PKPP01013033">
    <property type="protein sequence ID" value="PWA41512.1"/>
    <property type="molecule type" value="Genomic_DNA"/>
</dbReference>
<evidence type="ECO:0000313" key="6">
    <source>
        <dbReference type="EMBL" id="PWA41512.1"/>
    </source>
</evidence>
<keyword evidence="7" id="KW-1185">Reference proteome</keyword>
<sequence>MTESDDDNTVMKPYLSPAKKKDTKTPKNPISELADTLKEGMQKFKEDKTLFSLCKKYKKIFNVLDFVLNEGEKKDEQNESDDGDTDDDDSDDGSDDNGGADDECDNGKDNDGSATIRDNMQILAPQLKVDVSIIDSFACILNYEETINKPAAPKINQFFHTGILAFFPIIAHEHFYLVVFNISKGTSVIIDNSPKAYDAKYKKECDVLGLMQKKLLSRYLESHNHEKAAEIASKKTTVMKVKLATKENVIDCGIFLMMHVEQYDGETAKNWNLELPKEGREQEIEIIKIRIKLQNVLQVQNDGKEMEDSEVGLTKDRRG</sequence>
<feature type="compositionally biased region" description="Acidic residues" evidence="4">
    <location>
        <begin position="78"/>
        <end position="104"/>
    </location>
</feature>
<keyword evidence="2" id="KW-0645">Protease</keyword>
<dbReference type="SUPFAM" id="SSF54001">
    <property type="entry name" value="Cysteine proteinases"/>
    <property type="match status" value="1"/>
</dbReference>
<accession>A0A2U1KXN5</accession>
<dbReference type="Gene3D" id="3.40.395.10">
    <property type="entry name" value="Adenoviral Proteinase, Chain A"/>
    <property type="match status" value="1"/>
</dbReference>